<feature type="region of interest" description="Disordered" evidence="1">
    <location>
        <begin position="356"/>
        <end position="536"/>
    </location>
</feature>
<feature type="compositionally biased region" description="Basic residues" evidence="1">
    <location>
        <begin position="230"/>
        <end position="245"/>
    </location>
</feature>
<feature type="compositionally biased region" description="Low complexity" evidence="1">
    <location>
        <begin position="415"/>
        <end position="443"/>
    </location>
</feature>
<dbReference type="AlphaFoldDB" id="A0A6J4L6U0"/>
<feature type="compositionally biased region" description="Basic residues" evidence="1">
    <location>
        <begin position="22"/>
        <end position="33"/>
    </location>
</feature>
<feature type="compositionally biased region" description="Basic residues" evidence="1">
    <location>
        <begin position="85"/>
        <end position="103"/>
    </location>
</feature>
<feature type="region of interest" description="Disordered" evidence="1">
    <location>
        <begin position="205"/>
        <end position="323"/>
    </location>
</feature>
<feature type="compositionally biased region" description="Basic and acidic residues" evidence="1">
    <location>
        <begin position="447"/>
        <end position="472"/>
    </location>
</feature>
<feature type="compositionally biased region" description="Basic residues" evidence="1">
    <location>
        <begin position="526"/>
        <end position="536"/>
    </location>
</feature>
<proteinExistence type="predicted"/>
<feature type="compositionally biased region" description="Basic and acidic residues" evidence="1">
    <location>
        <begin position="71"/>
        <end position="80"/>
    </location>
</feature>
<dbReference type="EMBL" id="CADCUG010000041">
    <property type="protein sequence ID" value="CAA9325451.1"/>
    <property type="molecule type" value="Genomic_DNA"/>
</dbReference>
<reference evidence="2" key="1">
    <citation type="submission" date="2020-02" db="EMBL/GenBank/DDBJ databases">
        <authorList>
            <person name="Meier V. D."/>
        </authorList>
    </citation>
    <scope>NUCLEOTIDE SEQUENCE</scope>
    <source>
        <strain evidence="2">AVDCRST_MAG29</strain>
    </source>
</reference>
<feature type="compositionally biased region" description="Basic residues" evidence="1">
    <location>
        <begin position="213"/>
        <end position="222"/>
    </location>
</feature>
<feature type="compositionally biased region" description="Low complexity" evidence="1">
    <location>
        <begin position="152"/>
        <end position="161"/>
    </location>
</feature>
<feature type="region of interest" description="Disordered" evidence="1">
    <location>
        <begin position="1"/>
        <end position="171"/>
    </location>
</feature>
<accession>A0A6J4L6U0</accession>
<sequence>DRHHRGAAGLHRGGRAGEASSHVRHHQSPRRRQVHADRGAGTARQDDLRGGRRPRQGRPPVHRLGLAGHGEGARHLHHVDGAAVRVRRHRREPARHPRARRLLGGHVPGAGGRRRGGDAGGRRQGARAADAEAVRGLPPQPHTGDHRRQQVGPARPVGARAAGRDRAPHRAQAHAAHLAGGHGRRLPWRAEPVGFDVQQVHPYARRPHDGRRGRAVGRRRTGRPGCGLGRHARGARPAVARRQRPRPGGVPRRSYDAGAVHLGRPQLRRASRPGRAGRARAGAGGTSDRVRRRPGPRRRLQRGRVQDAGGHGLRPPRPAGLRPHLLRPLRPGNGGHLVDHGPVVRHQVRALGLRPGAHGDRCGLPRRRGGSRQRRCPRDRGHVVRGQAGDLSADPPVHAGALHERAGARQRPLQAVPARAHAARPGRGGPRPAFRPARRAAAGAGRGRPDAVRGRDPPDVTRVRGRGGDRAPRLLRRTTRQPGAGDGTGRSERGRGARVRVRGAAGDLHRPVAAAPYRAGATRARSGPRRGRRRHL</sequence>
<feature type="compositionally biased region" description="Basic residues" evidence="1">
    <location>
        <begin position="290"/>
        <end position="302"/>
    </location>
</feature>
<feature type="non-terminal residue" evidence="2">
    <location>
        <position position="1"/>
    </location>
</feature>
<name>A0A6J4L6U0_9ACTN</name>
<evidence type="ECO:0000256" key="1">
    <source>
        <dbReference type="SAM" id="MobiDB-lite"/>
    </source>
</evidence>
<gene>
    <name evidence="2" type="ORF">AVDCRST_MAG29-705</name>
</gene>
<evidence type="ECO:0000313" key="2">
    <source>
        <dbReference type="EMBL" id="CAA9325451.1"/>
    </source>
</evidence>
<feature type="compositionally biased region" description="Low complexity" evidence="1">
    <location>
        <begin position="502"/>
        <end position="525"/>
    </location>
</feature>
<feature type="non-terminal residue" evidence="2">
    <location>
        <position position="536"/>
    </location>
</feature>
<organism evidence="2">
    <name type="scientific">uncultured Nocardioidaceae bacterium</name>
    <dbReference type="NCBI Taxonomy" id="253824"/>
    <lineage>
        <taxon>Bacteria</taxon>
        <taxon>Bacillati</taxon>
        <taxon>Actinomycetota</taxon>
        <taxon>Actinomycetes</taxon>
        <taxon>Propionibacteriales</taxon>
        <taxon>Nocardioidaceae</taxon>
        <taxon>environmental samples</taxon>
    </lineage>
</organism>
<feature type="compositionally biased region" description="Basic residues" evidence="1">
    <location>
        <begin position="364"/>
        <end position="375"/>
    </location>
</feature>
<feature type="compositionally biased region" description="Basic and acidic residues" evidence="1">
    <location>
        <begin position="34"/>
        <end position="50"/>
    </location>
</feature>
<feature type="compositionally biased region" description="Basic residues" evidence="1">
    <location>
        <begin position="266"/>
        <end position="278"/>
    </location>
</feature>
<protein>
    <submittedName>
        <fullName evidence="2">Peptide chain release factor 3</fullName>
    </submittedName>
</protein>